<dbReference type="InterPro" id="IPR057246">
    <property type="entry name" value="CARBOXYPEPT_ZN_1"/>
</dbReference>
<keyword evidence="6" id="KW-0479">Metal-binding</keyword>
<evidence type="ECO:0000256" key="12">
    <source>
        <dbReference type="ARBA" id="ARBA00023145"/>
    </source>
</evidence>
<organism evidence="17 18">
    <name type="scientific">Holothuria leucospilota</name>
    <name type="common">Black long sea cucumber</name>
    <name type="synonym">Mertensiothuria leucospilota</name>
    <dbReference type="NCBI Taxonomy" id="206669"/>
    <lineage>
        <taxon>Eukaryota</taxon>
        <taxon>Metazoa</taxon>
        <taxon>Echinodermata</taxon>
        <taxon>Eleutherozoa</taxon>
        <taxon>Echinozoa</taxon>
        <taxon>Holothuroidea</taxon>
        <taxon>Aspidochirotacea</taxon>
        <taxon>Aspidochirotida</taxon>
        <taxon>Holothuriidae</taxon>
        <taxon>Holothuria</taxon>
    </lineage>
</organism>
<evidence type="ECO:0000256" key="2">
    <source>
        <dbReference type="ARBA" id="ARBA00003091"/>
    </source>
</evidence>
<dbReference type="GO" id="GO:0005615">
    <property type="term" value="C:extracellular space"/>
    <property type="evidence" value="ECO:0007669"/>
    <property type="project" value="TreeGrafter"/>
</dbReference>
<keyword evidence="11" id="KW-0482">Metalloprotease</keyword>
<evidence type="ECO:0000259" key="16">
    <source>
        <dbReference type="PROSITE" id="PS52035"/>
    </source>
</evidence>
<dbReference type="PANTHER" id="PTHR11705:SF143">
    <property type="entry name" value="SLL0236 PROTEIN"/>
    <property type="match status" value="1"/>
</dbReference>
<feature type="chain" id="PRO_5040180385" evidence="15">
    <location>
        <begin position="21"/>
        <end position="445"/>
    </location>
</feature>
<comment type="function">
    <text evidence="2">Extracellular metalloprotease that contributes to pathogenicity.</text>
</comment>
<dbReference type="CDD" id="cd03860">
    <property type="entry name" value="M14_CP_A-B_like"/>
    <property type="match status" value="1"/>
</dbReference>
<dbReference type="PANTHER" id="PTHR11705">
    <property type="entry name" value="PROTEASE FAMILY M14 CARBOXYPEPTIDASE A,B"/>
    <property type="match status" value="1"/>
</dbReference>
<keyword evidence="7 15" id="KW-0732">Signal</keyword>
<protein>
    <submittedName>
        <fullName evidence="17">Carboxypeptidase B</fullName>
    </submittedName>
</protein>
<evidence type="ECO:0000256" key="15">
    <source>
        <dbReference type="SAM" id="SignalP"/>
    </source>
</evidence>
<evidence type="ECO:0000256" key="4">
    <source>
        <dbReference type="ARBA" id="ARBA00022645"/>
    </source>
</evidence>
<evidence type="ECO:0000313" key="18">
    <source>
        <dbReference type="Proteomes" id="UP001152320"/>
    </source>
</evidence>
<feature type="active site" description="Proton donor/acceptor" evidence="14">
    <location>
        <position position="406"/>
    </location>
</feature>
<dbReference type="Gene3D" id="3.40.630.10">
    <property type="entry name" value="Zn peptidases"/>
    <property type="match status" value="1"/>
</dbReference>
<evidence type="ECO:0000256" key="13">
    <source>
        <dbReference type="ARBA" id="ARBA00023157"/>
    </source>
</evidence>
<comment type="similarity">
    <text evidence="3 14">Belongs to the peptidase M14 family.</text>
</comment>
<keyword evidence="9" id="KW-0862">Zinc</keyword>
<comment type="cofactor">
    <cofactor evidence="1">
        <name>Zn(2+)</name>
        <dbReference type="ChEBI" id="CHEBI:29105"/>
    </cofactor>
</comment>
<evidence type="ECO:0000256" key="5">
    <source>
        <dbReference type="ARBA" id="ARBA00022670"/>
    </source>
</evidence>
<dbReference type="Proteomes" id="UP001152320">
    <property type="component" value="Chromosome 11"/>
</dbReference>
<evidence type="ECO:0000256" key="10">
    <source>
        <dbReference type="ARBA" id="ARBA00023026"/>
    </source>
</evidence>
<keyword evidence="18" id="KW-1185">Reference proteome</keyword>
<keyword evidence="8" id="KW-0378">Hydrolase</keyword>
<dbReference type="SUPFAM" id="SSF53187">
    <property type="entry name" value="Zn-dependent exopeptidases"/>
    <property type="match status" value="1"/>
</dbReference>
<sequence>MKTLALFSILLTSFFVSTFAYTRDVYRGNQVLRVSIETKDDLKWLLELEKQTGGNLDFWGSFVRQRPVDIMVSRDFVGEFRAKLEERHLLYQVVKLDVQEDVDNVHSRSKRNSDGGQADTITSFQDFDYSVYHTYDEIQNWIRDAASEYNFVKNFSLGTTYEGRDIGALEISAPPGPSATSPKPIVYFEGGLHAREWIAPATILYFTAKLLREYANGDADARQALSMFDFHIVPTVNCDGYVFTWTNERLWRKSRKPNPVYGCVGTDLNRNFDQFWGGTGYGSSPWPCSPVFRGNSAFDNSETRAIDDHFRSLNASNRATKVFIDWHNWHQMILAPWSYKSGDLPPESEDQIAAATVMANAMTAKNNVWEGYKAGIASDLMYEMAGSSNDYGFVGTPNAKYSYLIELRDRGQYAFLIPEEQIQPSGEESYDGVIALLKWIINNDY</sequence>
<dbReference type="InterPro" id="IPR000834">
    <property type="entry name" value="Peptidase_M14"/>
</dbReference>
<evidence type="ECO:0000256" key="6">
    <source>
        <dbReference type="ARBA" id="ARBA00022723"/>
    </source>
</evidence>
<dbReference type="FunFam" id="3.40.630.10:FF:000084">
    <property type="entry name" value="Carboxypeptidase B2"/>
    <property type="match status" value="1"/>
</dbReference>
<evidence type="ECO:0000256" key="7">
    <source>
        <dbReference type="ARBA" id="ARBA00022729"/>
    </source>
</evidence>
<dbReference type="PROSITE" id="PS00132">
    <property type="entry name" value="CARBOXYPEPT_ZN_1"/>
    <property type="match status" value="1"/>
</dbReference>
<dbReference type="Pfam" id="PF02244">
    <property type="entry name" value="Propep_M14"/>
    <property type="match status" value="1"/>
</dbReference>
<evidence type="ECO:0000256" key="9">
    <source>
        <dbReference type="ARBA" id="ARBA00022833"/>
    </source>
</evidence>
<dbReference type="PROSITE" id="PS52035">
    <property type="entry name" value="PEPTIDASE_M14"/>
    <property type="match status" value="1"/>
</dbReference>
<proteinExistence type="inferred from homology"/>
<dbReference type="AlphaFoldDB" id="A0A9Q1H3I7"/>
<feature type="signal peptide" evidence="15">
    <location>
        <begin position="1"/>
        <end position="20"/>
    </location>
</feature>
<keyword evidence="10" id="KW-0843">Virulence</keyword>
<dbReference type="Gene3D" id="3.30.70.340">
    <property type="entry name" value="Metallocarboxypeptidase-like"/>
    <property type="match status" value="1"/>
</dbReference>
<evidence type="ECO:0000313" key="17">
    <source>
        <dbReference type="EMBL" id="KAJ8034002.1"/>
    </source>
</evidence>
<reference evidence="17" key="1">
    <citation type="submission" date="2021-10" db="EMBL/GenBank/DDBJ databases">
        <title>Tropical sea cucumber genome reveals ecological adaptation and Cuvierian tubules defense mechanism.</title>
        <authorList>
            <person name="Chen T."/>
        </authorList>
    </citation>
    <scope>NUCLEOTIDE SEQUENCE</scope>
    <source>
        <strain evidence="17">Nanhai2018</strain>
        <tissue evidence="17">Muscle</tissue>
    </source>
</reference>
<keyword evidence="13" id="KW-1015">Disulfide bond</keyword>
<comment type="caution">
    <text evidence="17">The sequence shown here is derived from an EMBL/GenBank/DDBJ whole genome shotgun (WGS) entry which is preliminary data.</text>
</comment>
<gene>
    <name evidence="17" type="ORF">HOLleu_24408</name>
</gene>
<keyword evidence="12" id="KW-0865">Zymogen</keyword>
<dbReference type="InterPro" id="IPR036990">
    <property type="entry name" value="M14A-like_propep"/>
</dbReference>
<evidence type="ECO:0000256" key="8">
    <source>
        <dbReference type="ARBA" id="ARBA00022801"/>
    </source>
</evidence>
<dbReference type="InterPro" id="IPR003146">
    <property type="entry name" value="M14A_act_pep"/>
</dbReference>
<feature type="domain" description="Peptidase M14" evidence="16">
    <location>
        <begin position="131"/>
        <end position="440"/>
    </location>
</feature>
<evidence type="ECO:0000256" key="14">
    <source>
        <dbReference type="PROSITE-ProRule" id="PRU01379"/>
    </source>
</evidence>
<dbReference type="OrthoDB" id="3626597at2759"/>
<evidence type="ECO:0000256" key="1">
    <source>
        <dbReference type="ARBA" id="ARBA00001947"/>
    </source>
</evidence>
<dbReference type="SMART" id="SM00631">
    <property type="entry name" value="Zn_pept"/>
    <property type="match status" value="1"/>
</dbReference>
<dbReference type="GO" id="GO:0006508">
    <property type="term" value="P:proteolysis"/>
    <property type="evidence" value="ECO:0007669"/>
    <property type="project" value="UniProtKB-KW"/>
</dbReference>
<dbReference type="SUPFAM" id="SSF54897">
    <property type="entry name" value="Protease propeptides/inhibitors"/>
    <property type="match status" value="1"/>
</dbReference>
<dbReference type="GO" id="GO:0004181">
    <property type="term" value="F:metallocarboxypeptidase activity"/>
    <property type="evidence" value="ECO:0007669"/>
    <property type="project" value="InterPro"/>
</dbReference>
<dbReference type="GO" id="GO:0008270">
    <property type="term" value="F:zinc ion binding"/>
    <property type="evidence" value="ECO:0007669"/>
    <property type="project" value="InterPro"/>
</dbReference>
<dbReference type="Pfam" id="PF00246">
    <property type="entry name" value="Peptidase_M14"/>
    <property type="match status" value="1"/>
</dbReference>
<dbReference type="PRINTS" id="PR00765">
    <property type="entry name" value="CRBOXYPTASEA"/>
</dbReference>
<keyword evidence="4 17" id="KW-0121">Carboxypeptidase</keyword>
<accession>A0A9Q1H3I7</accession>
<evidence type="ECO:0000256" key="3">
    <source>
        <dbReference type="ARBA" id="ARBA00005988"/>
    </source>
</evidence>
<dbReference type="EMBL" id="JAIZAY010000011">
    <property type="protein sequence ID" value="KAJ8034002.1"/>
    <property type="molecule type" value="Genomic_DNA"/>
</dbReference>
<name>A0A9Q1H3I7_HOLLE</name>
<keyword evidence="5" id="KW-0645">Protease</keyword>
<evidence type="ECO:0000256" key="11">
    <source>
        <dbReference type="ARBA" id="ARBA00023049"/>
    </source>
</evidence>